<accession>A0A1S1YV21</accession>
<evidence type="ECO:0008006" key="3">
    <source>
        <dbReference type="Google" id="ProtNLM"/>
    </source>
</evidence>
<evidence type="ECO:0000313" key="2">
    <source>
        <dbReference type="Proteomes" id="UP000179797"/>
    </source>
</evidence>
<dbReference type="EMBL" id="JRYR02000002">
    <property type="protein sequence ID" value="OHX64675.1"/>
    <property type="molecule type" value="Genomic_DNA"/>
</dbReference>
<name>A0A1S1YV21_FLAPC</name>
<dbReference type="Pfam" id="PF10678">
    <property type="entry name" value="DUF2492"/>
    <property type="match status" value="1"/>
</dbReference>
<gene>
    <name evidence="1" type="ORF">NH26_24215</name>
</gene>
<dbReference type="AlphaFoldDB" id="A0A1S1YV21"/>
<reference evidence="1 2" key="1">
    <citation type="journal article" date="2012" name="Int. J. Syst. Evol. Microbiol.">
        <title>Flammeovirga pacifica sp. nov., isolated from deep-sea sediment.</title>
        <authorList>
            <person name="Xu H."/>
            <person name="Fu Y."/>
            <person name="Yang N."/>
            <person name="Ding Z."/>
            <person name="Lai Q."/>
            <person name="Zeng R."/>
        </authorList>
    </citation>
    <scope>NUCLEOTIDE SEQUENCE [LARGE SCALE GENOMIC DNA]</scope>
    <source>
        <strain evidence="2">DSM 24597 / LMG 26175 / WPAGA1</strain>
    </source>
</reference>
<dbReference type="Proteomes" id="UP000179797">
    <property type="component" value="Unassembled WGS sequence"/>
</dbReference>
<protein>
    <recommendedName>
        <fullName evidence="3">Metal-binding protein</fullName>
    </recommendedName>
</protein>
<proteinExistence type="predicted"/>
<dbReference type="InterPro" id="IPR019620">
    <property type="entry name" value="Metal-bd_prot_put"/>
</dbReference>
<evidence type="ECO:0000313" key="1">
    <source>
        <dbReference type="EMBL" id="OHX64675.1"/>
    </source>
</evidence>
<sequence length="90" mass="10190">MKKKKVMNTTHIHEVIFLVQENDNVFTPETLVEAISQKWGSDIGFMSCSGVPTPKEEALQFLLDRNKVVVNAEGRVEIDPSMKMCDSHLK</sequence>
<organism evidence="1 2">
    <name type="scientific">Flammeovirga pacifica</name>
    <dbReference type="NCBI Taxonomy" id="915059"/>
    <lineage>
        <taxon>Bacteria</taxon>
        <taxon>Pseudomonadati</taxon>
        <taxon>Bacteroidota</taxon>
        <taxon>Cytophagia</taxon>
        <taxon>Cytophagales</taxon>
        <taxon>Flammeovirgaceae</taxon>
        <taxon>Flammeovirga</taxon>
    </lineage>
</organism>
<keyword evidence="2" id="KW-1185">Reference proteome</keyword>
<comment type="caution">
    <text evidence="1">The sequence shown here is derived from an EMBL/GenBank/DDBJ whole genome shotgun (WGS) entry which is preliminary data.</text>
</comment>
<dbReference type="STRING" id="915059.NH26_24215"/>